<comment type="caution">
    <text evidence="2">The sequence shown here is derived from an EMBL/GenBank/DDBJ whole genome shotgun (WGS) entry which is preliminary data.</text>
</comment>
<dbReference type="EMBL" id="JABCKI010000279">
    <property type="protein sequence ID" value="KAG5651207.1"/>
    <property type="molecule type" value="Genomic_DNA"/>
</dbReference>
<dbReference type="AlphaFoldDB" id="A0A9P7GQK6"/>
<organism evidence="2 3">
    <name type="scientific">Sphagnurus paluster</name>
    <dbReference type="NCBI Taxonomy" id="117069"/>
    <lineage>
        <taxon>Eukaryota</taxon>
        <taxon>Fungi</taxon>
        <taxon>Dikarya</taxon>
        <taxon>Basidiomycota</taxon>
        <taxon>Agaricomycotina</taxon>
        <taxon>Agaricomycetes</taxon>
        <taxon>Agaricomycetidae</taxon>
        <taxon>Agaricales</taxon>
        <taxon>Tricholomatineae</taxon>
        <taxon>Lyophyllaceae</taxon>
        <taxon>Sphagnurus</taxon>
    </lineage>
</organism>
<evidence type="ECO:0000313" key="3">
    <source>
        <dbReference type="Proteomes" id="UP000717328"/>
    </source>
</evidence>
<name>A0A9P7GQK6_9AGAR</name>
<dbReference type="OrthoDB" id="3070744at2759"/>
<keyword evidence="3" id="KW-1185">Reference proteome</keyword>
<reference evidence="2" key="2">
    <citation type="submission" date="2021-10" db="EMBL/GenBank/DDBJ databases">
        <title>Phylogenomics reveals ancestral predisposition of the termite-cultivated fungus Termitomyces towards a domesticated lifestyle.</title>
        <authorList>
            <person name="Auxier B."/>
            <person name="Grum-Grzhimaylo A."/>
            <person name="Cardenas M.E."/>
            <person name="Lodge J.D."/>
            <person name="Laessoe T."/>
            <person name="Pedersen O."/>
            <person name="Smith M.E."/>
            <person name="Kuyper T.W."/>
            <person name="Franco-Molano E.A."/>
            <person name="Baroni T.J."/>
            <person name="Aanen D.K."/>
        </authorList>
    </citation>
    <scope>NUCLEOTIDE SEQUENCE</scope>
    <source>
        <strain evidence="2">D49</strain>
    </source>
</reference>
<accession>A0A9P7GQK6</accession>
<feature type="region of interest" description="Disordered" evidence="1">
    <location>
        <begin position="510"/>
        <end position="535"/>
    </location>
</feature>
<feature type="region of interest" description="Disordered" evidence="1">
    <location>
        <begin position="80"/>
        <end position="99"/>
    </location>
</feature>
<feature type="compositionally biased region" description="Basic and acidic residues" evidence="1">
    <location>
        <begin position="397"/>
        <end position="413"/>
    </location>
</feature>
<feature type="region of interest" description="Disordered" evidence="1">
    <location>
        <begin position="475"/>
        <end position="494"/>
    </location>
</feature>
<feature type="compositionally biased region" description="Low complexity" evidence="1">
    <location>
        <begin position="241"/>
        <end position="260"/>
    </location>
</feature>
<evidence type="ECO:0000313" key="2">
    <source>
        <dbReference type="EMBL" id="KAG5651207.1"/>
    </source>
</evidence>
<feature type="compositionally biased region" description="Low complexity" evidence="1">
    <location>
        <begin position="214"/>
        <end position="232"/>
    </location>
</feature>
<feature type="region of interest" description="Disordered" evidence="1">
    <location>
        <begin position="397"/>
        <end position="424"/>
    </location>
</feature>
<dbReference type="Proteomes" id="UP000717328">
    <property type="component" value="Unassembled WGS sequence"/>
</dbReference>
<reference evidence="2" key="1">
    <citation type="submission" date="2021-02" db="EMBL/GenBank/DDBJ databases">
        <authorList>
            <person name="Nieuwenhuis M."/>
            <person name="Van De Peppel L.J.J."/>
        </authorList>
    </citation>
    <scope>NUCLEOTIDE SEQUENCE</scope>
    <source>
        <strain evidence="2">D49</strain>
    </source>
</reference>
<gene>
    <name evidence="2" type="ORF">H0H81_009474</name>
</gene>
<feature type="compositionally biased region" description="Basic and acidic residues" evidence="1">
    <location>
        <begin position="524"/>
        <end position="535"/>
    </location>
</feature>
<protein>
    <submittedName>
        <fullName evidence="2">Uncharacterized protein</fullName>
    </submittedName>
</protein>
<feature type="compositionally biased region" description="Low complexity" evidence="1">
    <location>
        <begin position="178"/>
        <end position="205"/>
    </location>
</feature>
<feature type="region of interest" description="Disordered" evidence="1">
    <location>
        <begin position="134"/>
        <end position="300"/>
    </location>
</feature>
<proteinExistence type="predicted"/>
<sequence>MDLNLLGLASIPAQASALGRKSVSVSANSALRPQLGGPWKALLELGLGTGPVCPRPPLPLPPRLPPPMLASVVSRVRRELRRQKSRHQQTQVPPDLRRWSDFMHPFPEVQPGGYRRYYEAHGMPVPAPMPADPKFAVPGKTAPAPVPAGHSVARSSKRVYEEDSDGSGVYQYQYQYHSSSSSPSTSLSRSPTSVSSASASSSSPPKTYLLWAAPPTHTHTPTPTHTPTSTHPPQRRDAAKRTQSQSRAQSKSRSQSHSYSPGPRPLSTIIEVQSRASSPHPHPHPYTPSPASAPQVRRRRKRALLRTPSVELAFPGRAHTFLSASSPSSSSSSSSCTNLTSPSMLFESELGLGLGASGGAGGYQSSYFVDTPATTVEGLGEEEAAWVREQERRECMDGEDGECGHSPDVRPGEDSESGAVYGADHDAHGHRADVYVTSTSPVEEYAYPWDSERAMEDGYPGKLWMPMPLESLREVDEGEEHEQEHEISPCSVGDSAYYSDRYAYAQEYEYECERPESPSSFRTARSDFSHDTDEE</sequence>
<evidence type="ECO:0000256" key="1">
    <source>
        <dbReference type="SAM" id="MobiDB-lite"/>
    </source>
</evidence>